<evidence type="ECO:0000256" key="13">
    <source>
        <dbReference type="ARBA" id="ARBA00023180"/>
    </source>
</evidence>
<evidence type="ECO:0000256" key="5">
    <source>
        <dbReference type="ARBA" id="ARBA00022692"/>
    </source>
</evidence>
<comment type="caution">
    <text evidence="15">The sequence shown here is derived from an EMBL/GenBank/DDBJ whole genome shotgun (WGS) entry which is preliminary data.</text>
</comment>
<evidence type="ECO:0000313" key="17">
    <source>
        <dbReference type="Proteomes" id="UP000482653"/>
    </source>
</evidence>
<dbReference type="GO" id="GO:0032259">
    <property type="term" value="P:methylation"/>
    <property type="evidence" value="ECO:0007669"/>
    <property type="project" value="UniProtKB-KW"/>
</dbReference>
<keyword evidence="12" id="KW-1015">Disulfide bond</keyword>
<dbReference type="GO" id="GO:0008168">
    <property type="term" value="F:methyltransferase activity"/>
    <property type="evidence" value="ECO:0007669"/>
    <property type="project" value="UniProtKB-KW"/>
</dbReference>
<keyword evidence="9" id="KW-1133">Transmembrane helix</keyword>
<keyword evidence="8" id="KW-0735">Signal-anchor</keyword>
<evidence type="ECO:0000256" key="4">
    <source>
        <dbReference type="ARBA" id="ARBA00022679"/>
    </source>
</evidence>
<keyword evidence="15" id="KW-0489">Methyltransferase</keyword>
<dbReference type="SUPFAM" id="SSF53335">
    <property type="entry name" value="S-adenosyl-L-methionine-dependent methyltransferases"/>
    <property type="match status" value="1"/>
</dbReference>
<dbReference type="InterPro" id="IPR029063">
    <property type="entry name" value="SAM-dependent_MTases_sf"/>
</dbReference>
<evidence type="ECO:0000256" key="14">
    <source>
        <dbReference type="ARBA" id="ARBA00042865"/>
    </source>
</evidence>
<evidence type="ECO:0000256" key="3">
    <source>
        <dbReference type="ARBA" id="ARBA00022676"/>
    </source>
</evidence>
<dbReference type="RefSeq" id="WP_149947770.1">
    <property type="nucleotide sequence ID" value="NZ_CAXSKE010000012.1"/>
</dbReference>
<keyword evidence="7" id="KW-0256">Endoplasmic reticulum</keyword>
<dbReference type="InterPro" id="IPR003406">
    <property type="entry name" value="Glyco_trans_14"/>
</dbReference>
<evidence type="ECO:0000256" key="2">
    <source>
        <dbReference type="ARBA" id="ARBA00004648"/>
    </source>
</evidence>
<comment type="subcellular location">
    <subcellularLocation>
        <location evidence="2">Endoplasmic reticulum membrane</location>
        <topology evidence="2">Single-pass type II membrane protein</topology>
    </subcellularLocation>
    <subcellularLocation>
        <location evidence="1">Golgi apparatus membrane</location>
        <topology evidence="1">Single-pass type II membrane protein</topology>
    </subcellularLocation>
</comment>
<evidence type="ECO:0000256" key="11">
    <source>
        <dbReference type="ARBA" id="ARBA00023136"/>
    </source>
</evidence>
<gene>
    <name evidence="15" type="ORF">F2Y87_20405</name>
    <name evidence="16" type="ORF">RO785_18865</name>
</gene>
<sequence length="484" mass="57595">MKHAILLLWHKDIEQLKNLIKLFDEDFKFYIHIDKKSIITKEEIGRLKNNQQIAEVYQKYRINWGGFNILKAELLLLQEIVRDNSIGYIHFMSGQDYPIKKLDGIKSFFSKNNGKEFIEYIKLPVKKWEHGTYDRFVYYRLNDWFDYNTHKGYRIIEKFIAIQKRIGYKRRIPDQFEHLYGGSNWMSITYECAKHITENKRKYRRFYNRLKYTFAADEVYFHTVILNSIFANKVEKNNQRCILWDGKGSPIILNETHWWEIITSNRLFARKLDNKVSAKLIEYINRYLFADNEVITNSQGCWLNENLNGHCYDNKLATGLLRLFSLMEVYSIADFGCGPGWYVALLRKQGYEVEGYDGNPNVEKMSSLLFSDGFHCQYMDFTEESEAEEPFDVVMSLEVGEHIPVQWEDTFIKNLTRNARKYIILSWAAEGQYGDGHINNRPNSYIIELLCRQGFILNRPASVYLREQASLWWFKNTIMVFDRI</sequence>
<protein>
    <recommendedName>
        <fullName evidence="14">Peptide O-xylosyltransferase</fullName>
    </recommendedName>
</protein>
<dbReference type="GO" id="GO:0016020">
    <property type="term" value="C:membrane"/>
    <property type="evidence" value="ECO:0007669"/>
    <property type="project" value="InterPro"/>
</dbReference>
<dbReference type="PANTHER" id="PTHR46025:SF3">
    <property type="entry name" value="XYLOSYLTRANSFERASE OXT"/>
    <property type="match status" value="1"/>
</dbReference>
<keyword evidence="11" id="KW-0472">Membrane</keyword>
<evidence type="ECO:0000256" key="1">
    <source>
        <dbReference type="ARBA" id="ARBA00004323"/>
    </source>
</evidence>
<dbReference type="GO" id="GO:0015012">
    <property type="term" value="P:heparan sulfate proteoglycan biosynthetic process"/>
    <property type="evidence" value="ECO:0007669"/>
    <property type="project" value="TreeGrafter"/>
</dbReference>
<keyword evidence="10" id="KW-0333">Golgi apparatus</keyword>
<evidence type="ECO:0000256" key="7">
    <source>
        <dbReference type="ARBA" id="ARBA00022824"/>
    </source>
</evidence>
<dbReference type="GO" id="GO:0046872">
    <property type="term" value="F:metal ion binding"/>
    <property type="evidence" value="ECO:0007669"/>
    <property type="project" value="UniProtKB-KW"/>
</dbReference>
<dbReference type="Gene3D" id="3.40.50.150">
    <property type="entry name" value="Vaccinia Virus protein VP39"/>
    <property type="match status" value="1"/>
</dbReference>
<dbReference type="EMBL" id="JAVSNH010000001">
    <property type="protein sequence ID" value="MDT4513036.1"/>
    <property type="molecule type" value="Genomic_DNA"/>
</dbReference>
<evidence type="ECO:0000313" key="15">
    <source>
        <dbReference type="EMBL" id="KAA5415761.1"/>
    </source>
</evidence>
<keyword evidence="4 15" id="KW-0808">Transferase</keyword>
<reference evidence="15 17" key="1">
    <citation type="journal article" date="2019" name="Nat. Med.">
        <title>A library of human gut bacterial isolates paired with longitudinal multiomics data enables mechanistic microbiome research.</title>
        <authorList>
            <person name="Poyet M."/>
            <person name="Groussin M."/>
            <person name="Gibbons S.M."/>
            <person name="Avila-Pacheco J."/>
            <person name="Jiang X."/>
            <person name="Kearney S.M."/>
            <person name="Perrotta A.R."/>
            <person name="Berdy B."/>
            <person name="Zhao S."/>
            <person name="Lieberman T.D."/>
            <person name="Swanson P.K."/>
            <person name="Smith M."/>
            <person name="Roesemann S."/>
            <person name="Alexander J.E."/>
            <person name="Rich S.A."/>
            <person name="Livny J."/>
            <person name="Vlamakis H."/>
            <person name="Clish C."/>
            <person name="Bullock K."/>
            <person name="Deik A."/>
            <person name="Scott J."/>
            <person name="Pierce K.A."/>
            <person name="Xavier R.J."/>
            <person name="Alm E.J."/>
        </authorList>
    </citation>
    <scope>NUCLEOTIDE SEQUENCE [LARGE SCALE GENOMIC DNA]</scope>
    <source>
        <strain evidence="15 17">BIOML-A8</strain>
    </source>
</reference>
<name>A0A6L3JW38_9BACE</name>
<evidence type="ECO:0000256" key="12">
    <source>
        <dbReference type="ARBA" id="ARBA00023157"/>
    </source>
</evidence>
<proteinExistence type="predicted"/>
<organism evidence="15 17">
    <name type="scientific">Bacteroides cellulosilyticus</name>
    <dbReference type="NCBI Taxonomy" id="246787"/>
    <lineage>
        <taxon>Bacteria</taxon>
        <taxon>Pseudomonadati</taxon>
        <taxon>Bacteroidota</taxon>
        <taxon>Bacteroidia</taxon>
        <taxon>Bacteroidales</taxon>
        <taxon>Bacteroidaceae</taxon>
        <taxon>Bacteroides</taxon>
    </lineage>
</organism>
<keyword evidence="3" id="KW-0328">Glycosyltransferase</keyword>
<evidence type="ECO:0000313" key="16">
    <source>
        <dbReference type="EMBL" id="MDT4513036.1"/>
    </source>
</evidence>
<keyword evidence="6" id="KW-0479">Metal-binding</keyword>
<evidence type="ECO:0000256" key="8">
    <source>
        <dbReference type="ARBA" id="ARBA00022968"/>
    </source>
</evidence>
<reference evidence="16" key="2">
    <citation type="submission" date="2023-08" db="EMBL/GenBank/DDBJ databases">
        <title>Reintroducing virulent viruses to syntetic microbiomes.</title>
        <authorList>
            <person name="Wilde J."/>
            <person name="Boyes R."/>
            <person name="Robinson A.V."/>
            <person name="Daisley B.A."/>
            <person name="Allen-Vercoe E."/>
        </authorList>
    </citation>
    <scope>NUCLEOTIDE SEQUENCE</scope>
    <source>
        <strain evidence="16">225I_12FAA</strain>
    </source>
</reference>
<dbReference type="EMBL" id="VVYX01000028">
    <property type="protein sequence ID" value="KAA5415761.1"/>
    <property type="molecule type" value="Genomic_DNA"/>
</dbReference>
<evidence type="ECO:0000256" key="10">
    <source>
        <dbReference type="ARBA" id="ARBA00023034"/>
    </source>
</evidence>
<dbReference type="AlphaFoldDB" id="A0A6L3JW38"/>
<dbReference type="InterPro" id="IPR043538">
    <property type="entry name" value="XYLT"/>
</dbReference>
<dbReference type="Pfam" id="PF02485">
    <property type="entry name" value="Branch"/>
    <property type="match status" value="1"/>
</dbReference>
<dbReference type="Pfam" id="PF13489">
    <property type="entry name" value="Methyltransf_23"/>
    <property type="match status" value="1"/>
</dbReference>
<dbReference type="Proteomes" id="UP000482653">
    <property type="component" value="Unassembled WGS sequence"/>
</dbReference>
<dbReference type="Proteomes" id="UP001266995">
    <property type="component" value="Unassembled WGS sequence"/>
</dbReference>
<keyword evidence="5" id="KW-0812">Transmembrane</keyword>
<dbReference type="GO" id="GO:0050650">
    <property type="term" value="P:chondroitin sulfate proteoglycan biosynthetic process"/>
    <property type="evidence" value="ECO:0007669"/>
    <property type="project" value="TreeGrafter"/>
</dbReference>
<accession>A0A6L3JW38</accession>
<dbReference type="PANTHER" id="PTHR46025">
    <property type="entry name" value="XYLOSYLTRANSFERASE OXT"/>
    <property type="match status" value="1"/>
</dbReference>
<evidence type="ECO:0000256" key="6">
    <source>
        <dbReference type="ARBA" id="ARBA00022723"/>
    </source>
</evidence>
<dbReference type="GO" id="GO:0030158">
    <property type="term" value="F:protein xylosyltransferase activity"/>
    <property type="evidence" value="ECO:0007669"/>
    <property type="project" value="InterPro"/>
</dbReference>
<keyword evidence="13" id="KW-0325">Glycoprotein</keyword>
<evidence type="ECO:0000256" key="9">
    <source>
        <dbReference type="ARBA" id="ARBA00022989"/>
    </source>
</evidence>